<comment type="caution">
    <text evidence="3">The sequence shown here is derived from an EMBL/GenBank/DDBJ whole genome shotgun (WGS) entry which is preliminary data.</text>
</comment>
<protein>
    <recommendedName>
        <fullName evidence="5">C2H2-type domain-containing protein</fullName>
    </recommendedName>
</protein>
<evidence type="ECO:0000256" key="2">
    <source>
        <dbReference type="SAM" id="Phobius"/>
    </source>
</evidence>
<gene>
    <name evidence="3" type="ORF">CSIM01_02428</name>
</gene>
<feature type="region of interest" description="Disordered" evidence="1">
    <location>
        <begin position="487"/>
        <end position="522"/>
    </location>
</feature>
<dbReference type="PANTHER" id="PTHR38166">
    <property type="entry name" value="C2H2-TYPE DOMAIN-CONTAINING PROTEIN-RELATED"/>
    <property type="match status" value="1"/>
</dbReference>
<dbReference type="EMBL" id="JFBX01000654">
    <property type="protein sequence ID" value="KXH31876.1"/>
    <property type="molecule type" value="Genomic_DNA"/>
</dbReference>
<evidence type="ECO:0000313" key="4">
    <source>
        <dbReference type="Proteomes" id="UP000070328"/>
    </source>
</evidence>
<dbReference type="Proteomes" id="UP000070328">
    <property type="component" value="Unassembled WGS sequence"/>
</dbReference>
<feature type="region of interest" description="Disordered" evidence="1">
    <location>
        <begin position="149"/>
        <end position="213"/>
    </location>
</feature>
<feature type="compositionally biased region" description="Acidic residues" evidence="1">
    <location>
        <begin position="189"/>
        <end position="207"/>
    </location>
</feature>
<evidence type="ECO:0000313" key="3">
    <source>
        <dbReference type="EMBL" id="KXH31876.1"/>
    </source>
</evidence>
<sequence>MQYRNILVHFFVPSILIIGAALTYLHGFLVLLSLMTYGSRFMTLAGAGTFRRTRYSTTIIHVPLDSILADNRTYSVLNQNYELLETICHGPALQLICFFARNTAEWIEKLYRCSLLQNLSALLSAHAGDIIAILAYCFGFPSTLAKEPPARHSAKIQKQQPKARAKAKGAATDKGKGKAIATLKTPADGPEDSESNGEDSDDSDDGENPQGCRHTHTQVMACPFYKLDPIRYYECIAKFRFTAFNHLKQHMWRKHSLTDIYCPVCYEPFKTAKLRDKHVRHESQGPCQRRSSPERFKDIEIEKLKNEVPGKLNDEQKYFWVWDQFFSAHPRPKSPYIDDGIWEPFGLLVRIAKRNITSEEFSNWALGHSNTSFEDVLLHLLTLRHEHTRISRRVALRATDDTSILVTNDTHLSVLQSEPSSSNETAHNAPSWSNFPAITFDLNTDADMLDSLLPSGSRDPGLPESSSIGNAIDLNLGWSSDIGNIADIGTPGARSPPDTSSLMEMDNFIDFDGGSQQERYQE</sequence>
<keyword evidence="4" id="KW-1185">Reference proteome</keyword>
<dbReference type="PANTHER" id="PTHR38166:SF1">
    <property type="entry name" value="C2H2-TYPE DOMAIN-CONTAINING PROTEIN"/>
    <property type="match status" value="1"/>
</dbReference>
<feature type="transmembrane region" description="Helical" evidence="2">
    <location>
        <begin position="6"/>
        <end position="32"/>
    </location>
</feature>
<dbReference type="AlphaFoldDB" id="A0A135S7I5"/>
<evidence type="ECO:0008006" key="5">
    <source>
        <dbReference type="Google" id="ProtNLM"/>
    </source>
</evidence>
<reference evidence="3 4" key="1">
    <citation type="submission" date="2014-02" db="EMBL/GenBank/DDBJ databases">
        <title>The genome sequence of Colletotrichum simmondsii CBS122122.</title>
        <authorList>
            <person name="Baroncelli R."/>
            <person name="Thon M.R."/>
        </authorList>
    </citation>
    <scope>NUCLEOTIDE SEQUENCE [LARGE SCALE GENOMIC DNA]</scope>
    <source>
        <strain evidence="3 4">CBS122122</strain>
    </source>
</reference>
<keyword evidence="2" id="KW-0472">Membrane</keyword>
<organism evidence="3 4">
    <name type="scientific">Colletotrichum simmondsii</name>
    <dbReference type="NCBI Taxonomy" id="703756"/>
    <lineage>
        <taxon>Eukaryota</taxon>
        <taxon>Fungi</taxon>
        <taxon>Dikarya</taxon>
        <taxon>Ascomycota</taxon>
        <taxon>Pezizomycotina</taxon>
        <taxon>Sordariomycetes</taxon>
        <taxon>Hypocreomycetidae</taxon>
        <taxon>Glomerellales</taxon>
        <taxon>Glomerellaceae</taxon>
        <taxon>Colletotrichum</taxon>
        <taxon>Colletotrichum acutatum species complex</taxon>
    </lineage>
</organism>
<keyword evidence="2" id="KW-1133">Transmembrane helix</keyword>
<name>A0A135S7I5_9PEZI</name>
<keyword evidence="2" id="KW-0812">Transmembrane</keyword>
<evidence type="ECO:0000256" key="1">
    <source>
        <dbReference type="SAM" id="MobiDB-lite"/>
    </source>
</evidence>
<proteinExistence type="predicted"/>
<accession>A0A135S7I5</accession>